<dbReference type="KEGG" id="tet:TTHERM_00327060"/>
<keyword evidence="4" id="KW-1185">Reference proteome</keyword>
<dbReference type="AlphaFoldDB" id="I7M4C6"/>
<dbReference type="Proteomes" id="UP000009168">
    <property type="component" value="Unassembled WGS sequence"/>
</dbReference>
<evidence type="ECO:0000256" key="1">
    <source>
        <dbReference type="SAM" id="Coils"/>
    </source>
</evidence>
<gene>
    <name evidence="3" type="ORF">TTHERM_00327060</name>
</gene>
<evidence type="ECO:0000313" key="4">
    <source>
        <dbReference type="Proteomes" id="UP000009168"/>
    </source>
</evidence>
<dbReference type="RefSeq" id="XP_001026469.2">
    <property type="nucleotide sequence ID" value="XM_001026469.2"/>
</dbReference>
<keyword evidence="1" id="KW-0175">Coiled coil</keyword>
<feature type="region of interest" description="Disordered" evidence="2">
    <location>
        <begin position="630"/>
        <end position="652"/>
    </location>
</feature>
<evidence type="ECO:0000313" key="3">
    <source>
        <dbReference type="EMBL" id="EAS06224.2"/>
    </source>
</evidence>
<evidence type="ECO:0000256" key="2">
    <source>
        <dbReference type="SAM" id="MobiDB-lite"/>
    </source>
</evidence>
<name>I7M4C6_TETTS</name>
<accession>I7M4C6</accession>
<dbReference type="InParanoid" id="I7M4C6"/>
<dbReference type="EMBL" id="GG662299">
    <property type="protein sequence ID" value="EAS06224.2"/>
    <property type="molecule type" value="Genomic_DNA"/>
</dbReference>
<protein>
    <submittedName>
        <fullName evidence="3">Uncharacterized protein</fullName>
    </submittedName>
</protein>
<reference evidence="4" key="1">
    <citation type="journal article" date="2006" name="PLoS Biol.">
        <title>Macronuclear genome sequence of the ciliate Tetrahymena thermophila, a model eukaryote.</title>
        <authorList>
            <person name="Eisen J.A."/>
            <person name="Coyne R.S."/>
            <person name="Wu M."/>
            <person name="Wu D."/>
            <person name="Thiagarajan M."/>
            <person name="Wortman J.R."/>
            <person name="Badger J.H."/>
            <person name="Ren Q."/>
            <person name="Amedeo P."/>
            <person name="Jones K.M."/>
            <person name="Tallon L.J."/>
            <person name="Delcher A.L."/>
            <person name="Salzberg S.L."/>
            <person name="Silva J.C."/>
            <person name="Haas B.J."/>
            <person name="Majoros W.H."/>
            <person name="Farzad M."/>
            <person name="Carlton J.M."/>
            <person name="Smith R.K. Jr."/>
            <person name="Garg J."/>
            <person name="Pearlman R.E."/>
            <person name="Karrer K.M."/>
            <person name="Sun L."/>
            <person name="Manning G."/>
            <person name="Elde N.C."/>
            <person name="Turkewitz A.P."/>
            <person name="Asai D.J."/>
            <person name="Wilkes D.E."/>
            <person name="Wang Y."/>
            <person name="Cai H."/>
            <person name="Collins K."/>
            <person name="Stewart B.A."/>
            <person name="Lee S.R."/>
            <person name="Wilamowska K."/>
            <person name="Weinberg Z."/>
            <person name="Ruzzo W.L."/>
            <person name="Wloga D."/>
            <person name="Gaertig J."/>
            <person name="Frankel J."/>
            <person name="Tsao C.-C."/>
            <person name="Gorovsky M.A."/>
            <person name="Keeling P.J."/>
            <person name="Waller R.F."/>
            <person name="Patron N.J."/>
            <person name="Cherry J.M."/>
            <person name="Stover N.A."/>
            <person name="Krieger C.J."/>
            <person name="del Toro C."/>
            <person name="Ryder H.F."/>
            <person name="Williamson S.C."/>
            <person name="Barbeau R.A."/>
            <person name="Hamilton E.P."/>
            <person name="Orias E."/>
        </authorList>
    </citation>
    <scope>NUCLEOTIDE SEQUENCE [LARGE SCALE GENOMIC DNA]</scope>
    <source>
        <strain evidence="4">SB210</strain>
    </source>
</reference>
<sequence>MLSKQQSDFKRDINNKSELKLPRLLNNNSSDLISNRNTNNGDTTKIQFSMNASILNGSMSTNNTSKFRRAKYFLDNSIISEQTGQDIAQKMEYINLHEQKKIMQPELETDFDLANFLLSKNEKDNKNLPQHYMLQDDLKTYFNVEKKPVYAKISTVGKTFPLKVKVTATEGTYDFHFSFFEPFPDKEKQSEEFPQRKEHLYKFLKPKQFSQWAYFCLTSKDSAKIELKVWFTNQKLEKFRSQFKSTSNKIANNQSLSLKEKLKIELSEQEKKALYLEVMQIKQKKFQKLKMQDQQIIDRNKELAANYHLLQKKKEFDHILHKQRCEEVIRRSISQQLLNYQEKYQKYFSKVINHRINLEKVARKKFQQEVNTLAFNWIPFIKLAIICDKLQEKIYVSKLASIFKGRRVRAFEELVRTFKGKKFEIKPYMNDKQRLMSDILLSMNVKAKQIKKIKKKMAAKVLIYFVHNQKQNSVLNTIVALSKKMLHQVQLIQKKRRQTVNLHQFITMKMLDGLFEQLKDEDFKKKQLATSATQTTDLSYYINFIKKKDKQILVKEFLKIVKEKFKHYLSLSTGKRPPITEEDLKFMEIEAKTMKKDVADMLDIRVVNRKEIVYEAVEIMDEVKKKEELEKKQQEADDAEMNEQIDHDQKNSLTQKYSQFDTKYKLDNRDWNLLEIVRNTQAKIRIIQSRHILRDLLIQRLTEIKAEKDEGLNQIYLTQNNQ</sequence>
<proteinExistence type="predicted"/>
<dbReference type="GeneID" id="7830608"/>
<feature type="coiled-coil region" evidence="1">
    <location>
        <begin position="252"/>
        <end position="284"/>
    </location>
</feature>
<organism evidence="3 4">
    <name type="scientific">Tetrahymena thermophila (strain SB210)</name>
    <dbReference type="NCBI Taxonomy" id="312017"/>
    <lineage>
        <taxon>Eukaryota</taxon>
        <taxon>Sar</taxon>
        <taxon>Alveolata</taxon>
        <taxon>Ciliophora</taxon>
        <taxon>Intramacronucleata</taxon>
        <taxon>Oligohymenophorea</taxon>
        <taxon>Hymenostomatida</taxon>
        <taxon>Tetrahymenina</taxon>
        <taxon>Tetrahymenidae</taxon>
        <taxon>Tetrahymena</taxon>
    </lineage>
</organism>